<feature type="repeat" description="TPR" evidence="1">
    <location>
        <begin position="574"/>
        <end position="607"/>
    </location>
</feature>
<dbReference type="InterPro" id="IPR029052">
    <property type="entry name" value="Metallo-depent_PP-like"/>
</dbReference>
<comment type="caution">
    <text evidence="3">The sequence shown here is derived from an EMBL/GenBank/DDBJ whole genome shotgun (WGS) entry which is preliminary data.</text>
</comment>
<feature type="compositionally biased region" description="Low complexity" evidence="2">
    <location>
        <begin position="273"/>
        <end position="289"/>
    </location>
</feature>
<dbReference type="InterPro" id="IPR019734">
    <property type="entry name" value="TPR_rpt"/>
</dbReference>
<dbReference type="InterPro" id="IPR011990">
    <property type="entry name" value="TPR-like_helical_dom_sf"/>
</dbReference>
<evidence type="ECO:0000256" key="1">
    <source>
        <dbReference type="PROSITE-ProRule" id="PRU00339"/>
    </source>
</evidence>
<reference evidence="3 4" key="1">
    <citation type="submission" date="2024-02" db="EMBL/GenBank/DDBJ databases">
        <authorList>
            <person name="Chen Y."/>
            <person name="Shah S."/>
            <person name="Dougan E. K."/>
            <person name="Thang M."/>
            <person name="Chan C."/>
        </authorList>
    </citation>
    <scope>NUCLEOTIDE SEQUENCE [LARGE SCALE GENOMIC DNA]</scope>
</reference>
<dbReference type="Gene3D" id="1.25.40.10">
    <property type="entry name" value="Tetratricopeptide repeat domain"/>
    <property type="match status" value="2"/>
</dbReference>
<dbReference type="SUPFAM" id="SSF56300">
    <property type="entry name" value="Metallo-dependent phosphatases"/>
    <property type="match status" value="1"/>
</dbReference>
<dbReference type="PROSITE" id="PS50005">
    <property type="entry name" value="TPR"/>
    <property type="match status" value="2"/>
</dbReference>
<feature type="compositionally biased region" description="Acidic residues" evidence="2">
    <location>
        <begin position="384"/>
        <end position="395"/>
    </location>
</feature>
<proteinExistence type="predicted"/>
<name>A0ABP0M6V0_9DINO</name>
<dbReference type="PANTHER" id="PTHR36492">
    <property type="match status" value="1"/>
</dbReference>
<dbReference type="PANTHER" id="PTHR36492:SF2">
    <property type="entry name" value="[ACYL-CARRIER-PROTEIN] PHOSPHODIESTERASE PPTH"/>
    <property type="match status" value="1"/>
</dbReference>
<gene>
    <name evidence="3" type="ORF">SCF082_LOCUS26488</name>
</gene>
<dbReference type="SMART" id="SM00028">
    <property type="entry name" value="TPR"/>
    <property type="match status" value="5"/>
</dbReference>
<accession>A0ABP0M6V0</accession>
<evidence type="ECO:0000313" key="3">
    <source>
        <dbReference type="EMBL" id="CAK9047217.1"/>
    </source>
</evidence>
<keyword evidence="4" id="KW-1185">Reference proteome</keyword>
<feature type="region of interest" description="Disordered" evidence="2">
    <location>
        <begin position="223"/>
        <end position="304"/>
    </location>
</feature>
<evidence type="ECO:0000256" key="2">
    <source>
        <dbReference type="SAM" id="MobiDB-lite"/>
    </source>
</evidence>
<protein>
    <submittedName>
        <fullName evidence="3">Hsp70-Hsp90 organizing protein 2 (AtHop2)</fullName>
    </submittedName>
</protein>
<dbReference type="SUPFAM" id="SSF48452">
    <property type="entry name" value="TPR-like"/>
    <property type="match status" value="1"/>
</dbReference>
<dbReference type="InterPro" id="IPR052963">
    <property type="entry name" value="Pantetheine_PDE"/>
</dbReference>
<sequence length="1014" mass="113716">MSRMWRFFKIDLDNLGLEPGNLLRLGFPDDENYLVQRYSNPHTCLRDHFRLQLDDDLAYAFESFEDAVRAGGQALALQWVEARAKSEQSLRHDEALAKDFLLTAGPLSRLPALRRTKRVTLTGGAFEPGNVIHSPSDRARAALCSTMRALPECQKCCQEIFEGGHTQDIKDLTSYSWRQLGPTIGEGLTRSNSMIRQDMDTEWQGKTTAEQAQRAFKFSQAARATRAAEAEPKTTGLQIQVVSPGTVLGIPQPQPKGGSDPLRRAGAEDHQEGQGSAPPKPKAAGGSPATEESRFFEMPSDSASWLRTQRDTDLPALMRDKQVGREEWMRLRHDLMPLLRQGPIIFLAQARQLLPRQLLMQPAASEYQSTKSISVRVGQAEQISEAEEDSSEENSGEVIQMAKQKVQESRQGEEVDFDDLDILDELEEAAAAIRKERREQRRRRRAAREVWIREAKLEAKRATHQSTNDSPGTTQEQPPWLWKQLAKEAFKRGDYYQAQLFYTKEAQCLGLEPFSVPFSDDGAANVCNEPSSHSHQAELATALSNRALCFTRLRHFDAALLDGRRASLLRPNWGRAWSRIGAAATALGAFAEACDAWRKAVQLDPCDEALEGLEEACRRSSLKVAGKEQGNEALRARDWHGAIACFTEALAAIPRQSATADGYSLLRCILYSNRSGAFARAGRWTAATRDAEFALAEGQTYPKAYTRLGVALLGCRENEKAYAAFAKALKEEERNQAASKGRQACLHLVPQWLSSAAKQRRTKLLRDACRPRRNSRVFLLSELRFGHASNEAWVHGIHATKFLDDVLILTGNVADSLRALERALTALRPKFRRIFYTPGNNEMWITPLELQMFPDSLCKLWAILELCDRLGIDVAPAAISEGVFVVPLFSWYNPEFDTEDPYPDTQFQHDKHAKWPMDPNHQVWRYMLALNKAELKRPYHGTVLTFSHFVPRSSLPVSREYGGAKVSGCAELDDQLRDARSSCHLYGHTFKNFSKEIDGVAYINYAHKSGGLGT</sequence>
<feature type="region of interest" description="Disordered" evidence="2">
    <location>
        <begin position="380"/>
        <end position="412"/>
    </location>
</feature>
<feature type="repeat" description="TPR" evidence="1">
    <location>
        <begin position="702"/>
        <end position="735"/>
    </location>
</feature>
<keyword evidence="1" id="KW-0802">TPR repeat</keyword>
<dbReference type="Proteomes" id="UP001642464">
    <property type="component" value="Unassembled WGS sequence"/>
</dbReference>
<evidence type="ECO:0000313" key="4">
    <source>
        <dbReference type="Proteomes" id="UP001642464"/>
    </source>
</evidence>
<feature type="compositionally biased region" description="Basic and acidic residues" evidence="2">
    <location>
        <begin position="261"/>
        <end position="272"/>
    </location>
</feature>
<organism evidence="3 4">
    <name type="scientific">Durusdinium trenchii</name>
    <dbReference type="NCBI Taxonomy" id="1381693"/>
    <lineage>
        <taxon>Eukaryota</taxon>
        <taxon>Sar</taxon>
        <taxon>Alveolata</taxon>
        <taxon>Dinophyceae</taxon>
        <taxon>Suessiales</taxon>
        <taxon>Symbiodiniaceae</taxon>
        <taxon>Durusdinium</taxon>
    </lineage>
</organism>
<dbReference type="EMBL" id="CAXAMM010020069">
    <property type="protein sequence ID" value="CAK9047217.1"/>
    <property type="molecule type" value="Genomic_DNA"/>
</dbReference>